<evidence type="ECO:0000313" key="3">
    <source>
        <dbReference type="EMBL" id="SEQ68513.1"/>
    </source>
</evidence>
<evidence type="ECO:0000313" key="4">
    <source>
        <dbReference type="Proteomes" id="UP000198634"/>
    </source>
</evidence>
<dbReference type="Gene3D" id="2.30.30.40">
    <property type="entry name" value="SH3 Domains"/>
    <property type="match status" value="1"/>
</dbReference>
<dbReference type="AlphaFoldDB" id="A0A1H9I1U9"/>
<dbReference type="SMART" id="SM00287">
    <property type="entry name" value="SH3b"/>
    <property type="match status" value="1"/>
</dbReference>
<dbReference type="OrthoDB" id="7433551at2"/>
<dbReference type="Pfam" id="PF08239">
    <property type="entry name" value="SH3_3"/>
    <property type="match status" value="1"/>
</dbReference>
<keyword evidence="4" id="KW-1185">Reference proteome</keyword>
<dbReference type="EMBL" id="FOEP01000011">
    <property type="protein sequence ID" value="SEQ68513.1"/>
    <property type="molecule type" value="Genomic_DNA"/>
</dbReference>
<feature type="compositionally biased region" description="Basic and acidic residues" evidence="1">
    <location>
        <begin position="119"/>
        <end position="128"/>
    </location>
</feature>
<evidence type="ECO:0000259" key="2">
    <source>
        <dbReference type="PROSITE" id="PS51781"/>
    </source>
</evidence>
<gene>
    <name evidence="3" type="ORF">SAMN04488092_1115</name>
</gene>
<protein>
    <submittedName>
        <fullName evidence="3">SH3 domain-containing protein</fullName>
    </submittedName>
</protein>
<name>A0A1H9I1U9_9RHOB</name>
<sequence>MRRLILVTFGFLGLAFYILSDGANFVPASSRIEVAELPAATPARAPVQVASIEVASDAVVIPAGFDPGSATLPLHPAKPTTSGDISTPSVGAPPVIIDATKMSTIQATTQQSNPTPEGTAEKPAPDLRKVTGNRVNMRMGPGTNYNVVTKLSAGTQVLVLQMPGEGWVKLRVVETGRVGWMADYLVSKASD</sequence>
<dbReference type="Proteomes" id="UP000198634">
    <property type="component" value="Unassembled WGS sequence"/>
</dbReference>
<feature type="region of interest" description="Disordered" evidence="1">
    <location>
        <begin position="106"/>
        <end position="128"/>
    </location>
</feature>
<dbReference type="RefSeq" id="WP_090270441.1">
    <property type="nucleotide sequence ID" value="NZ_FOEP01000011.1"/>
</dbReference>
<feature type="compositionally biased region" description="Polar residues" evidence="1">
    <location>
        <begin position="106"/>
        <end position="116"/>
    </location>
</feature>
<dbReference type="PROSITE" id="PS51781">
    <property type="entry name" value="SH3B"/>
    <property type="match status" value="1"/>
</dbReference>
<evidence type="ECO:0000256" key="1">
    <source>
        <dbReference type="SAM" id="MobiDB-lite"/>
    </source>
</evidence>
<proteinExistence type="predicted"/>
<dbReference type="STRING" id="657014.SAMN04488092_1115"/>
<accession>A0A1H9I1U9</accession>
<organism evidence="3 4">
    <name type="scientific">Thalassovita taeanensis</name>
    <dbReference type="NCBI Taxonomy" id="657014"/>
    <lineage>
        <taxon>Bacteria</taxon>
        <taxon>Pseudomonadati</taxon>
        <taxon>Pseudomonadota</taxon>
        <taxon>Alphaproteobacteria</taxon>
        <taxon>Rhodobacterales</taxon>
        <taxon>Roseobacteraceae</taxon>
        <taxon>Thalassovita</taxon>
    </lineage>
</organism>
<dbReference type="InterPro" id="IPR003646">
    <property type="entry name" value="SH3-like_bac-type"/>
</dbReference>
<feature type="domain" description="SH3b" evidence="2">
    <location>
        <begin position="125"/>
        <end position="190"/>
    </location>
</feature>
<reference evidence="3 4" key="1">
    <citation type="submission" date="2016-10" db="EMBL/GenBank/DDBJ databases">
        <authorList>
            <person name="de Groot N.N."/>
        </authorList>
    </citation>
    <scope>NUCLEOTIDE SEQUENCE [LARGE SCALE GENOMIC DNA]</scope>
    <source>
        <strain evidence="3 4">DSM 22007</strain>
    </source>
</reference>